<feature type="transmembrane region" description="Helical" evidence="1">
    <location>
        <begin position="71"/>
        <end position="89"/>
    </location>
</feature>
<evidence type="ECO:0000313" key="3">
    <source>
        <dbReference type="WBParaSite" id="MBELARI_LOCUS2584"/>
    </source>
</evidence>
<accession>A0AAF3F6P5</accession>
<keyword evidence="2" id="KW-1185">Reference proteome</keyword>
<feature type="transmembrane region" description="Helical" evidence="1">
    <location>
        <begin position="101"/>
        <end position="128"/>
    </location>
</feature>
<name>A0AAF3F6P5_9BILA</name>
<protein>
    <submittedName>
        <fullName evidence="3">Uncharacterized protein</fullName>
    </submittedName>
</protein>
<keyword evidence="1" id="KW-1133">Transmembrane helix</keyword>
<evidence type="ECO:0000256" key="1">
    <source>
        <dbReference type="SAM" id="Phobius"/>
    </source>
</evidence>
<evidence type="ECO:0000313" key="2">
    <source>
        <dbReference type="Proteomes" id="UP000887575"/>
    </source>
</evidence>
<keyword evidence="1" id="KW-0812">Transmembrane</keyword>
<sequence>MVIPREKEFSPSAFGVYPRPRELPSPVCCFQIMHIRTGAMWIAYGEMMWITSQVSFWAAQAVTGGWNPMTILLGFLTVILQIILVIHLVKGIREFRLSLLLVYMCGVVIRIAIFLTSFFSLAFMYLFAGDEPSIAPYIRFAYITMAFLLVSTFLKIYAFLVIRRCHEYIERTKSFFRTPQEVSCSHSLSFGKCEKDCLEKVSLPREALPPLPPSSTSMRFPLTTCPPLISSHSLPSTTSSIPRSPLNGRLVDRLCSAQLPVDFHPEI</sequence>
<dbReference type="WBParaSite" id="MBELARI_LOCUS2584">
    <property type="protein sequence ID" value="MBELARI_LOCUS2584"/>
    <property type="gene ID" value="MBELARI_LOCUS2584"/>
</dbReference>
<reference evidence="3" key="1">
    <citation type="submission" date="2024-02" db="UniProtKB">
        <authorList>
            <consortium name="WormBaseParasite"/>
        </authorList>
    </citation>
    <scope>IDENTIFICATION</scope>
</reference>
<dbReference type="AlphaFoldDB" id="A0AAF3F6P5"/>
<feature type="transmembrane region" description="Helical" evidence="1">
    <location>
        <begin position="140"/>
        <end position="162"/>
    </location>
</feature>
<feature type="transmembrane region" description="Helical" evidence="1">
    <location>
        <begin position="41"/>
        <end position="59"/>
    </location>
</feature>
<proteinExistence type="predicted"/>
<keyword evidence="1" id="KW-0472">Membrane</keyword>
<organism evidence="2 3">
    <name type="scientific">Mesorhabditis belari</name>
    <dbReference type="NCBI Taxonomy" id="2138241"/>
    <lineage>
        <taxon>Eukaryota</taxon>
        <taxon>Metazoa</taxon>
        <taxon>Ecdysozoa</taxon>
        <taxon>Nematoda</taxon>
        <taxon>Chromadorea</taxon>
        <taxon>Rhabditida</taxon>
        <taxon>Rhabditina</taxon>
        <taxon>Rhabditomorpha</taxon>
        <taxon>Rhabditoidea</taxon>
        <taxon>Rhabditidae</taxon>
        <taxon>Mesorhabditinae</taxon>
        <taxon>Mesorhabditis</taxon>
    </lineage>
</organism>
<dbReference type="Proteomes" id="UP000887575">
    <property type="component" value="Unassembled WGS sequence"/>
</dbReference>